<dbReference type="CDD" id="cd07087">
    <property type="entry name" value="ALDH_F3-13-14_CALDH-like"/>
    <property type="match status" value="1"/>
</dbReference>
<evidence type="ECO:0000256" key="1">
    <source>
        <dbReference type="ARBA" id="ARBA00009986"/>
    </source>
</evidence>
<comment type="similarity">
    <text evidence="1">Belongs to the aldehyde dehydrogenase family.</text>
</comment>
<keyword evidence="2" id="KW-0560">Oxidoreductase</keyword>
<evidence type="ECO:0000313" key="6">
    <source>
        <dbReference type="EMBL" id="CAF4025995.1"/>
    </source>
</evidence>
<feature type="domain" description="Aldehyde dehydrogenase" evidence="5">
    <location>
        <begin position="97"/>
        <end position="411"/>
    </location>
</feature>
<comment type="caution">
    <text evidence="6">The sequence shown here is derived from an EMBL/GenBank/DDBJ whole genome shotgun (WGS) entry which is preliminary data.</text>
</comment>
<protein>
    <recommendedName>
        <fullName evidence="5">Aldehyde dehydrogenase domain-containing protein</fullName>
    </recommendedName>
</protein>
<keyword evidence="4" id="KW-0812">Transmembrane</keyword>
<dbReference type="GO" id="GO:0006081">
    <property type="term" value="P:aldehyde metabolic process"/>
    <property type="evidence" value="ECO:0007669"/>
    <property type="project" value="InterPro"/>
</dbReference>
<dbReference type="Proteomes" id="UP000663823">
    <property type="component" value="Unassembled WGS sequence"/>
</dbReference>
<dbReference type="PANTHER" id="PTHR43570">
    <property type="entry name" value="ALDEHYDE DEHYDROGENASE"/>
    <property type="match status" value="1"/>
</dbReference>
<dbReference type="PIRSF" id="PIRSF036492">
    <property type="entry name" value="ALDH"/>
    <property type="match status" value="1"/>
</dbReference>
<feature type="active site" evidence="3">
    <location>
        <position position="194"/>
    </location>
</feature>
<dbReference type="GO" id="GO:0005737">
    <property type="term" value="C:cytoplasm"/>
    <property type="evidence" value="ECO:0007669"/>
    <property type="project" value="TreeGrafter"/>
</dbReference>
<feature type="active site" evidence="3">
    <location>
        <position position="228"/>
    </location>
</feature>
<evidence type="ECO:0000256" key="3">
    <source>
        <dbReference type="PIRSR" id="PIRSR036492-1"/>
    </source>
</evidence>
<dbReference type="EMBL" id="CAJOAX010008118">
    <property type="protein sequence ID" value="CAF4025995.1"/>
    <property type="molecule type" value="Genomic_DNA"/>
</dbReference>
<evidence type="ECO:0000259" key="5">
    <source>
        <dbReference type="Pfam" id="PF00171"/>
    </source>
</evidence>
<dbReference type="Gene3D" id="3.40.309.10">
    <property type="entry name" value="Aldehyde Dehydrogenase, Chain A, domain 2"/>
    <property type="match status" value="1"/>
</dbReference>
<dbReference type="InterPro" id="IPR016161">
    <property type="entry name" value="Ald_DH/histidinol_DH"/>
</dbReference>
<dbReference type="GO" id="GO:0004029">
    <property type="term" value="F:aldehyde dehydrogenase (NAD+) activity"/>
    <property type="evidence" value="ECO:0007669"/>
    <property type="project" value="TreeGrafter"/>
</dbReference>
<reference evidence="6" key="1">
    <citation type="submission" date="2021-02" db="EMBL/GenBank/DDBJ databases">
        <authorList>
            <person name="Nowell W R."/>
        </authorList>
    </citation>
    <scope>NUCLEOTIDE SEQUENCE</scope>
</reference>
<dbReference type="InterPro" id="IPR015590">
    <property type="entry name" value="Aldehyde_DH_dom"/>
</dbReference>
<dbReference type="InterPro" id="IPR012394">
    <property type="entry name" value="Aldehyde_DH_NAD(P)"/>
</dbReference>
<dbReference type="InterPro" id="IPR016162">
    <property type="entry name" value="Ald_DH_N"/>
</dbReference>
<dbReference type="Gene3D" id="3.40.605.10">
    <property type="entry name" value="Aldehyde Dehydrogenase, Chain A, domain 1"/>
    <property type="match status" value="1"/>
</dbReference>
<keyword evidence="4" id="KW-1133">Transmembrane helix</keyword>
<evidence type="ECO:0000256" key="4">
    <source>
        <dbReference type="SAM" id="Phobius"/>
    </source>
</evidence>
<dbReference type="Pfam" id="PF00171">
    <property type="entry name" value="Aldedh"/>
    <property type="match status" value="1"/>
</dbReference>
<feature type="transmembrane region" description="Helical" evidence="4">
    <location>
        <begin position="456"/>
        <end position="474"/>
    </location>
</feature>
<evidence type="ECO:0000313" key="7">
    <source>
        <dbReference type="Proteomes" id="UP000663823"/>
    </source>
</evidence>
<name>A0A819Q596_9BILA</name>
<keyword evidence="4" id="KW-0472">Membrane</keyword>
<proteinExistence type="inferred from homology"/>
<dbReference type="AlphaFoldDB" id="A0A819Q596"/>
<feature type="non-terminal residue" evidence="6">
    <location>
        <position position="1"/>
    </location>
</feature>
<dbReference type="InterPro" id="IPR016163">
    <property type="entry name" value="Ald_DH_C"/>
</dbReference>
<dbReference type="SUPFAM" id="SSF53720">
    <property type="entry name" value="ALDH-like"/>
    <property type="match status" value="1"/>
</dbReference>
<dbReference type="PANTHER" id="PTHR43570:SF16">
    <property type="entry name" value="ALDEHYDE DEHYDROGENASE TYPE III, ISOFORM Q"/>
    <property type="match status" value="1"/>
</dbReference>
<evidence type="ECO:0000256" key="2">
    <source>
        <dbReference type="ARBA" id="ARBA00023002"/>
    </source>
</evidence>
<organism evidence="6 7">
    <name type="scientific">Rotaria sordida</name>
    <dbReference type="NCBI Taxonomy" id="392033"/>
    <lineage>
        <taxon>Eukaryota</taxon>
        <taxon>Metazoa</taxon>
        <taxon>Spiralia</taxon>
        <taxon>Gnathifera</taxon>
        <taxon>Rotifera</taxon>
        <taxon>Eurotatoria</taxon>
        <taxon>Bdelloidea</taxon>
        <taxon>Philodinida</taxon>
        <taxon>Philodinidae</taxon>
        <taxon>Rotaria</taxon>
    </lineage>
</organism>
<sequence>TSLAMTETLVDSIPNIFQDLRSSFNSGKTKSIGWRKQQIEQLYKMCDEQKEVFASAANVDFHRPNAETLLYDCGVIRNECIHTLNHIDERARDEYRAWNYPFSITLSPLIGALAAGNCAVIKPSELAPNSAAIIAKMVEHYLDTSCIRVVLGAIDQTQALLKGDINHVFYTGSTMVGKIVMRAAAEKMIPVVLECGGKCPVYVADDANIGVTAKRIAWGKTMNCGQTCLAPDYILCSKTTENRLIPEIIKAWQSFYTDNPINSDSYCHIVNERHFERVKKLIDTTKVVYGGETDAKQNYIAPTIMTNVNIADKVMQEEIFGPILPIITVNNEHEAVDLINTRPKPLALYVFTSNKNLANTIINSTSSGSTCINDVIFQIAAPCLPFGGVGESGLGNYHGKYSFDKFSHHRSIAYSPTWSEFLLAKRNPPYNSKKTASLESLVKVHRNWLRLPRLGFWFWAFAALLLVTTVRIVIRGVKDDKWEF</sequence>
<dbReference type="FunFam" id="3.40.309.10:FF:000003">
    <property type="entry name" value="Aldehyde dehydrogenase"/>
    <property type="match status" value="1"/>
</dbReference>
<gene>
    <name evidence="6" type="ORF">OTI717_LOCUS30374</name>
</gene>
<accession>A0A819Q596</accession>